<evidence type="ECO:0000256" key="3">
    <source>
        <dbReference type="ARBA" id="ARBA00017473"/>
    </source>
</evidence>
<dbReference type="GO" id="GO:0050515">
    <property type="term" value="F:4-(cytidine 5'-diphospho)-2-C-methyl-D-erythritol kinase activity"/>
    <property type="evidence" value="ECO:0007669"/>
    <property type="project" value="UniProtKB-UniRule"/>
</dbReference>
<comment type="caution">
    <text evidence="13">The sequence shown here is derived from an EMBL/GenBank/DDBJ whole genome shotgun (WGS) entry which is preliminary data.</text>
</comment>
<keyword evidence="6 10" id="KW-0418">Kinase</keyword>
<accession>A0A235HEF4</accession>
<dbReference type="UniPathway" id="UPA00056">
    <property type="reaction ID" value="UER00094"/>
</dbReference>
<protein>
    <recommendedName>
        <fullName evidence="3 10">4-diphosphocytidyl-2-C-methyl-D-erythritol kinase</fullName>
        <shortName evidence="10">CMK</shortName>
        <ecNumber evidence="2 10">2.7.1.148</ecNumber>
    </recommendedName>
    <alternativeName>
        <fullName evidence="9 10">4-(cytidine-5'-diphospho)-2-C-methyl-D-erythritol kinase</fullName>
    </alternativeName>
</protein>
<dbReference type="InterPro" id="IPR020568">
    <property type="entry name" value="Ribosomal_Su5_D2-typ_SF"/>
</dbReference>
<name>A0A235HEF4_AZOBR</name>
<dbReference type="Gene3D" id="3.30.70.890">
    <property type="entry name" value="GHMP kinase, C-terminal domain"/>
    <property type="match status" value="1"/>
</dbReference>
<dbReference type="InterPro" id="IPR036554">
    <property type="entry name" value="GHMP_kinase_C_sf"/>
</dbReference>
<dbReference type="AlphaFoldDB" id="A0A235HEF4"/>
<evidence type="ECO:0000259" key="12">
    <source>
        <dbReference type="Pfam" id="PF08544"/>
    </source>
</evidence>
<dbReference type="SUPFAM" id="SSF54211">
    <property type="entry name" value="Ribosomal protein S5 domain 2-like"/>
    <property type="match status" value="1"/>
</dbReference>
<evidence type="ECO:0000256" key="8">
    <source>
        <dbReference type="ARBA" id="ARBA00023229"/>
    </source>
</evidence>
<dbReference type="InterPro" id="IPR006204">
    <property type="entry name" value="GHMP_kinase_N_dom"/>
</dbReference>
<dbReference type="Proteomes" id="UP000215367">
    <property type="component" value="Unassembled WGS sequence"/>
</dbReference>
<dbReference type="GO" id="GO:0005524">
    <property type="term" value="F:ATP binding"/>
    <property type="evidence" value="ECO:0007669"/>
    <property type="project" value="UniProtKB-UniRule"/>
</dbReference>
<dbReference type="Pfam" id="PF00288">
    <property type="entry name" value="GHMP_kinases_N"/>
    <property type="match status" value="1"/>
</dbReference>
<dbReference type="SUPFAM" id="SSF55060">
    <property type="entry name" value="GHMP Kinase, C-terminal domain"/>
    <property type="match status" value="1"/>
</dbReference>
<organism evidence="13 14">
    <name type="scientific">Azospirillum brasilense</name>
    <dbReference type="NCBI Taxonomy" id="192"/>
    <lineage>
        <taxon>Bacteria</taxon>
        <taxon>Pseudomonadati</taxon>
        <taxon>Pseudomonadota</taxon>
        <taxon>Alphaproteobacteria</taxon>
        <taxon>Rhodospirillales</taxon>
        <taxon>Azospirillaceae</taxon>
        <taxon>Azospirillum</taxon>
    </lineage>
</organism>
<evidence type="ECO:0000256" key="10">
    <source>
        <dbReference type="HAMAP-Rule" id="MF_00061"/>
    </source>
</evidence>
<dbReference type="PIRSF" id="PIRSF010376">
    <property type="entry name" value="IspE"/>
    <property type="match status" value="1"/>
</dbReference>
<dbReference type="RefSeq" id="WP_094303412.1">
    <property type="nucleotide sequence ID" value="NZ_NOWT01000009.1"/>
</dbReference>
<dbReference type="InterPro" id="IPR013750">
    <property type="entry name" value="GHMP_kinase_C_dom"/>
</dbReference>
<keyword evidence="8 10" id="KW-0414">Isoprene biosynthesis</keyword>
<dbReference type="Pfam" id="PF08544">
    <property type="entry name" value="GHMP_kinases_C"/>
    <property type="match status" value="1"/>
</dbReference>
<dbReference type="GO" id="GO:0019288">
    <property type="term" value="P:isopentenyl diphosphate biosynthetic process, methylerythritol 4-phosphate pathway"/>
    <property type="evidence" value="ECO:0007669"/>
    <property type="project" value="UniProtKB-UniRule"/>
</dbReference>
<evidence type="ECO:0000256" key="4">
    <source>
        <dbReference type="ARBA" id="ARBA00022679"/>
    </source>
</evidence>
<comment type="pathway">
    <text evidence="10">Isoprenoid biosynthesis; isopentenyl diphosphate biosynthesis via DXP pathway; isopentenyl diphosphate from 1-deoxy-D-xylulose 5-phosphate: step 3/6.</text>
</comment>
<feature type="active site" evidence="10">
    <location>
        <position position="153"/>
    </location>
</feature>
<evidence type="ECO:0000259" key="11">
    <source>
        <dbReference type="Pfam" id="PF00288"/>
    </source>
</evidence>
<comment type="similarity">
    <text evidence="1 10">Belongs to the GHMP kinase family. IspE subfamily.</text>
</comment>
<keyword evidence="5 10" id="KW-0547">Nucleotide-binding</keyword>
<dbReference type="PANTHER" id="PTHR43527:SF2">
    <property type="entry name" value="4-DIPHOSPHOCYTIDYL-2-C-METHYL-D-ERYTHRITOL KINASE, CHLOROPLASTIC"/>
    <property type="match status" value="1"/>
</dbReference>
<feature type="active site" evidence="10">
    <location>
        <position position="11"/>
    </location>
</feature>
<dbReference type="PANTHER" id="PTHR43527">
    <property type="entry name" value="4-DIPHOSPHOCYTIDYL-2-C-METHYL-D-ERYTHRITOL KINASE, CHLOROPLASTIC"/>
    <property type="match status" value="1"/>
</dbReference>
<comment type="catalytic activity">
    <reaction evidence="10">
        <text>4-CDP-2-C-methyl-D-erythritol + ATP = 4-CDP-2-C-methyl-D-erythritol 2-phosphate + ADP + H(+)</text>
        <dbReference type="Rhea" id="RHEA:18437"/>
        <dbReference type="ChEBI" id="CHEBI:15378"/>
        <dbReference type="ChEBI" id="CHEBI:30616"/>
        <dbReference type="ChEBI" id="CHEBI:57823"/>
        <dbReference type="ChEBI" id="CHEBI:57919"/>
        <dbReference type="ChEBI" id="CHEBI:456216"/>
        <dbReference type="EC" id="2.7.1.148"/>
    </reaction>
</comment>
<feature type="domain" description="GHMP kinase N-terminal" evidence="11">
    <location>
        <begin position="83"/>
        <end position="160"/>
    </location>
</feature>
<dbReference type="EMBL" id="NOWT01000009">
    <property type="protein sequence ID" value="OYD84062.1"/>
    <property type="molecule type" value="Genomic_DNA"/>
</dbReference>
<keyword evidence="7 10" id="KW-0067">ATP-binding</keyword>
<evidence type="ECO:0000256" key="9">
    <source>
        <dbReference type="ARBA" id="ARBA00032554"/>
    </source>
</evidence>
<evidence type="ECO:0000313" key="13">
    <source>
        <dbReference type="EMBL" id="OYD84062.1"/>
    </source>
</evidence>
<keyword evidence="13" id="KW-0614">Plasmid</keyword>
<feature type="binding site" evidence="10">
    <location>
        <begin position="111"/>
        <end position="121"/>
    </location>
    <ligand>
        <name>ATP</name>
        <dbReference type="ChEBI" id="CHEBI:30616"/>
    </ligand>
</feature>
<evidence type="ECO:0000313" key="14">
    <source>
        <dbReference type="Proteomes" id="UP000215367"/>
    </source>
</evidence>
<geneLocation type="plasmid" evidence="13">
    <name>unnamed</name>
</geneLocation>
<keyword evidence="4 10" id="KW-0808">Transferase</keyword>
<dbReference type="InterPro" id="IPR004424">
    <property type="entry name" value="IspE"/>
</dbReference>
<dbReference type="Gene3D" id="3.30.230.10">
    <property type="match status" value="1"/>
</dbReference>
<evidence type="ECO:0000256" key="1">
    <source>
        <dbReference type="ARBA" id="ARBA00009684"/>
    </source>
</evidence>
<proteinExistence type="inferred from homology"/>
<evidence type="ECO:0000256" key="5">
    <source>
        <dbReference type="ARBA" id="ARBA00022741"/>
    </source>
</evidence>
<evidence type="ECO:0000256" key="7">
    <source>
        <dbReference type="ARBA" id="ARBA00022840"/>
    </source>
</evidence>
<sequence>MSAIAEAAPAKLNLYLHVVGRRDDGYHELDSLVAFADVADRVTVQPGVARIALRGADLPPVGPRLAISGPFGPALMGENPAQNLVIRAAYALAARLGREADAMIALEKVLPIASGIGGGSADAAATLRGLARLWGVPVADQRLYEVAASLGADVPVCVAGRSCYFGGVGEVLEEAPALPDTFAVLVNPGVPVPTPAVFKARRGAFSAPARFAEAPGDAAALAALLRERRNDLTEPALTVAPVIAAVLAALDGTDGCLLARLSGSGATCFGLYADADQASAAARSIQAAQPRWWARAARLLPTPADPPPLPKGLMAPSAVTTAPVPPVPFPDTGGWGVG</sequence>
<dbReference type="NCBIfam" id="NF011202">
    <property type="entry name" value="PRK14608.1"/>
    <property type="match status" value="1"/>
</dbReference>
<evidence type="ECO:0000256" key="2">
    <source>
        <dbReference type="ARBA" id="ARBA00012052"/>
    </source>
</evidence>
<comment type="function">
    <text evidence="10">Catalyzes the phosphorylation of the position 2 hydroxy group of 4-diphosphocytidyl-2C-methyl-D-erythritol.</text>
</comment>
<dbReference type="EC" id="2.7.1.148" evidence="2 10"/>
<reference evidence="13 14" key="1">
    <citation type="submission" date="2017-07" db="EMBL/GenBank/DDBJ databases">
        <title>Whole genome sequence of Azospirillum brasilense 2A1, a potential biofertilizer strain.</title>
        <authorList>
            <person name="Fontana C.A."/>
            <person name="Toffoli L.M."/>
            <person name="Salazar S.M."/>
            <person name="Puglisi E."/>
            <person name="Pedraza R."/>
            <person name="Bassi D."/>
            <person name="Cocconcelli P.S."/>
        </authorList>
    </citation>
    <scope>NUCLEOTIDE SEQUENCE [LARGE SCALE GENOMIC DNA]</scope>
    <source>
        <strain evidence="13 14">2A1</strain>
        <plasmid evidence="13">unnamed</plasmid>
    </source>
</reference>
<dbReference type="HAMAP" id="MF_00061">
    <property type="entry name" value="IspE"/>
    <property type="match status" value="1"/>
</dbReference>
<dbReference type="GO" id="GO:0016114">
    <property type="term" value="P:terpenoid biosynthetic process"/>
    <property type="evidence" value="ECO:0007669"/>
    <property type="project" value="InterPro"/>
</dbReference>
<dbReference type="InterPro" id="IPR014721">
    <property type="entry name" value="Ribsml_uS5_D2-typ_fold_subgr"/>
</dbReference>
<evidence type="ECO:0000256" key="6">
    <source>
        <dbReference type="ARBA" id="ARBA00022777"/>
    </source>
</evidence>
<feature type="domain" description="GHMP kinase C-terminal" evidence="12">
    <location>
        <begin position="216"/>
        <end position="288"/>
    </location>
</feature>
<gene>
    <name evidence="10" type="primary">ispE</name>
    <name evidence="13" type="ORF">CHT98_11865</name>
</gene>